<dbReference type="Gene3D" id="3.40.50.2000">
    <property type="entry name" value="Glycogen Phosphorylase B"/>
    <property type="match status" value="2"/>
</dbReference>
<evidence type="ECO:0000256" key="1">
    <source>
        <dbReference type="ARBA" id="ARBA00022679"/>
    </source>
</evidence>
<organism evidence="4 5">
    <name type="scientific">Flavobacterium aciduliphilum</name>
    <dbReference type="NCBI Taxonomy" id="1101402"/>
    <lineage>
        <taxon>Bacteria</taxon>
        <taxon>Pseudomonadati</taxon>
        <taxon>Bacteroidota</taxon>
        <taxon>Flavobacteriia</taxon>
        <taxon>Flavobacteriales</taxon>
        <taxon>Flavobacteriaceae</taxon>
        <taxon>Flavobacterium</taxon>
    </lineage>
</organism>
<evidence type="ECO:0000259" key="2">
    <source>
        <dbReference type="Pfam" id="PF00534"/>
    </source>
</evidence>
<evidence type="ECO:0000313" key="4">
    <source>
        <dbReference type="EMBL" id="RAR70241.1"/>
    </source>
</evidence>
<dbReference type="PANTHER" id="PTHR46401:SF2">
    <property type="entry name" value="GLYCOSYLTRANSFERASE WBBK-RELATED"/>
    <property type="match status" value="1"/>
</dbReference>
<dbReference type="AlphaFoldDB" id="A0A328Y836"/>
<dbReference type="SUPFAM" id="SSF53756">
    <property type="entry name" value="UDP-Glycosyltransferase/glycogen phosphorylase"/>
    <property type="match status" value="1"/>
</dbReference>
<dbReference type="Pfam" id="PF00534">
    <property type="entry name" value="Glycos_transf_1"/>
    <property type="match status" value="1"/>
</dbReference>
<accession>A0A328Y836</accession>
<feature type="domain" description="Glycosyl transferase family 1" evidence="2">
    <location>
        <begin position="211"/>
        <end position="376"/>
    </location>
</feature>
<keyword evidence="5" id="KW-1185">Reference proteome</keyword>
<dbReference type="PANTHER" id="PTHR46401">
    <property type="entry name" value="GLYCOSYLTRANSFERASE WBBK-RELATED"/>
    <property type="match status" value="1"/>
</dbReference>
<dbReference type="InterPro" id="IPR028098">
    <property type="entry name" value="Glyco_trans_4-like_N"/>
</dbReference>
<proteinExistence type="predicted"/>
<keyword evidence="1 4" id="KW-0808">Transferase</keyword>
<evidence type="ECO:0000259" key="3">
    <source>
        <dbReference type="Pfam" id="PF13579"/>
    </source>
</evidence>
<sequence length="403" mass="46010">MKLLYLHQYFVTPDEYGATRSYWFAKKMVDEGYQVTVITALTSFTKRTKGIHDIDGIKVIYLGGRYSNTQSKFRKILNFLRYFFGALFSVLKEKKVSLIYATSTPLTVGFIALIVKKICKVKYIFEVRDLWPEFPIQIGVIRNKCFINLLRTIERSIYKNAIHIVALSPGMEEGILDAGVEKNKVTVIPNMSKPDLFYPRGKNKELMCDMGIREDNFNIIHFGSMGVANGLEYLIDVAKILKDKSVNDVNIIFAGYGQTESKLKNIVNEEDLKNVLFVGKHNTFVISEIVNCCDASCVSFKNLKILQTNSPNKLFDSLSAGKPIIVNSSGWTKDLVESHFCGLYVNPDDPNDFVDKIVSLKNNDKRIDEMSKNSRRLALEVFDKEILAKQFLEIVMKYFKQNI</sequence>
<dbReference type="OrthoDB" id="9811902at2"/>
<reference evidence="4 5" key="1">
    <citation type="submission" date="2018-06" db="EMBL/GenBank/DDBJ databases">
        <title>Genomic Encyclopedia of Archaeal and Bacterial Type Strains, Phase II (KMG-II): from individual species to whole genera.</title>
        <authorList>
            <person name="Goeker M."/>
        </authorList>
    </citation>
    <scope>NUCLEOTIDE SEQUENCE [LARGE SCALE GENOMIC DNA]</scope>
    <source>
        <strain evidence="4 5">DSM 25663</strain>
    </source>
</reference>
<name>A0A328Y836_9FLAO</name>
<gene>
    <name evidence="4" type="ORF">CLV55_11166</name>
</gene>
<dbReference type="InterPro" id="IPR001296">
    <property type="entry name" value="Glyco_trans_1"/>
</dbReference>
<feature type="domain" description="Glycosyltransferase subfamily 4-like N-terminal" evidence="3">
    <location>
        <begin position="19"/>
        <end position="190"/>
    </location>
</feature>
<protein>
    <submittedName>
        <fullName evidence="4">Glycosyltransferase involved in cell wall biosynthesis</fullName>
    </submittedName>
</protein>
<dbReference type="GO" id="GO:0009103">
    <property type="term" value="P:lipopolysaccharide biosynthetic process"/>
    <property type="evidence" value="ECO:0007669"/>
    <property type="project" value="TreeGrafter"/>
</dbReference>
<evidence type="ECO:0000313" key="5">
    <source>
        <dbReference type="Proteomes" id="UP000248840"/>
    </source>
</evidence>
<dbReference type="EMBL" id="QLSZ01000011">
    <property type="protein sequence ID" value="RAR70241.1"/>
    <property type="molecule type" value="Genomic_DNA"/>
</dbReference>
<dbReference type="CDD" id="cd03794">
    <property type="entry name" value="GT4_WbuB-like"/>
    <property type="match status" value="1"/>
</dbReference>
<dbReference type="Proteomes" id="UP000248840">
    <property type="component" value="Unassembled WGS sequence"/>
</dbReference>
<dbReference type="GO" id="GO:0016757">
    <property type="term" value="F:glycosyltransferase activity"/>
    <property type="evidence" value="ECO:0007669"/>
    <property type="project" value="InterPro"/>
</dbReference>
<dbReference type="Pfam" id="PF13579">
    <property type="entry name" value="Glyco_trans_4_4"/>
    <property type="match status" value="1"/>
</dbReference>
<dbReference type="RefSeq" id="WP_158527037.1">
    <property type="nucleotide sequence ID" value="NZ_QLSZ01000011.1"/>
</dbReference>
<comment type="caution">
    <text evidence="4">The sequence shown here is derived from an EMBL/GenBank/DDBJ whole genome shotgun (WGS) entry which is preliminary data.</text>
</comment>